<sequence>MVTEQIIPILCARHGMQSRKYRSEGGGCNPQTAGVGVEPFHGVVGRVDLLPPMSLQQFGQFLCGGSIQFSHLGEMRWEVEEGGRGGSEKGPGWHTVLQAPAIVANALAYLGTRRGASRRADDGAFLLLPGALLLPLTHFYFYNFCIYSLPSTNVQRVRYHGPEGGERRAGNGGYPLKRKGELGTMTSRNELRRLRSKPPDSPT</sequence>
<comment type="caution">
    <text evidence="2">The sequence shown here is derived from an EMBL/GenBank/DDBJ whole genome shotgun (WGS) entry which is preliminary data.</text>
</comment>
<gene>
    <name evidence="2" type="ORF">B0H16DRAFT_1477470</name>
</gene>
<dbReference type="Proteomes" id="UP001215598">
    <property type="component" value="Unassembled WGS sequence"/>
</dbReference>
<reference evidence="2" key="1">
    <citation type="submission" date="2023-03" db="EMBL/GenBank/DDBJ databases">
        <title>Massive genome expansion in bonnet fungi (Mycena s.s.) driven by repeated elements and novel gene families across ecological guilds.</title>
        <authorList>
            <consortium name="Lawrence Berkeley National Laboratory"/>
            <person name="Harder C.B."/>
            <person name="Miyauchi S."/>
            <person name="Viragh M."/>
            <person name="Kuo A."/>
            <person name="Thoen E."/>
            <person name="Andreopoulos B."/>
            <person name="Lu D."/>
            <person name="Skrede I."/>
            <person name="Drula E."/>
            <person name="Henrissat B."/>
            <person name="Morin E."/>
            <person name="Kohler A."/>
            <person name="Barry K."/>
            <person name="LaButti K."/>
            <person name="Morin E."/>
            <person name="Salamov A."/>
            <person name="Lipzen A."/>
            <person name="Mereny Z."/>
            <person name="Hegedus B."/>
            <person name="Baldrian P."/>
            <person name="Stursova M."/>
            <person name="Weitz H."/>
            <person name="Taylor A."/>
            <person name="Grigoriev I.V."/>
            <person name="Nagy L.G."/>
            <person name="Martin F."/>
            <person name="Kauserud H."/>
        </authorList>
    </citation>
    <scope>NUCLEOTIDE SEQUENCE</scope>
    <source>
        <strain evidence="2">CBHHK182m</strain>
    </source>
</reference>
<organism evidence="2 3">
    <name type="scientific">Mycena metata</name>
    <dbReference type="NCBI Taxonomy" id="1033252"/>
    <lineage>
        <taxon>Eukaryota</taxon>
        <taxon>Fungi</taxon>
        <taxon>Dikarya</taxon>
        <taxon>Basidiomycota</taxon>
        <taxon>Agaricomycotina</taxon>
        <taxon>Agaricomycetes</taxon>
        <taxon>Agaricomycetidae</taxon>
        <taxon>Agaricales</taxon>
        <taxon>Marasmiineae</taxon>
        <taxon>Mycenaceae</taxon>
        <taxon>Mycena</taxon>
    </lineage>
</organism>
<evidence type="ECO:0000313" key="3">
    <source>
        <dbReference type="Proteomes" id="UP001215598"/>
    </source>
</evidence>
<evidence type="ECO:0000313" key="2">
    <source>
        <dbReference type="EMBL" id="KAJ7715314.1"/>
    </source>
</evidence>
<name>A0AAD7MFH8_9AGAR</name>
<feature type="region of interest" description="Disordered" evidence="1">
    <location>
        <begin position="160"/>
        <end position="203"/>
    </location>
</feature>
<proteinExistence type="predicted"/>
<keyword evidence="3" id="KW-1185">Reference proteome</keyword>
<dbReference type="AlphaFoldDB" id="A0AAD7MFH8"/>
<evidence type="ECO:0000256" key="1">
    <source>
        <dbReference type="SAM" id="MobiDB-lite"/>
    </source>
</evidence>
<dbReference type="EMBL" id="JARKIB010000310">
    <property type="protein sequence ID" value="KAJ7715314.1"/>
    <property type="molecule type" value="Genomic_DNA"/>
</dbReference>
<accession>A0AAD7MFH8</accession>
<protein>
    <submittedName>
        <fullName evidence="2">Uncharacterized protein</fullName>
    </submittedName>
</protein>
<feature type="compositionally biased region" description="Basic and acidic residues" evidence="1">
    <location>
        <begin position="160"/>
        <end position="169"/>
    </location>
</feature>